<comment type="caution">
    <text evidence="1">The sequence shown here is derived from an EMBL/GenBank/DDBJ whole genome shotgun (WGS) entry which is preliminary data.</text>
</comment>
<protein>
    <recommendedName>
        <fullName evidence="3">STAS/SEC14 domain-containing protein</fullName>
    </recommendedName>
</protein>
<reference evidence="1 2" key="1">
    <citation type="journal article" date="2016" name="Nat. Commun.">
        <title>Thousands of microbial genomes shed light on interconnected biogeochemical processes in an aquifer system.</title>
        <authorList>
            <person name="Anantharaman K."/>
            <person name="Brown C.T."/>
            <person name="Hug L.A."/>
            <person name="Sharon I."/>
            <person name="Castelle C.J."/>
            <person name="Probst A.J."/>
            <person name="Thomas B.C."/>
            <person name="Singh A."/>
            <person name="Wilkins M.J."/>
            <person name="Karaoz U."/>
            <person name="Brodie E.L."/>
            <person name="Williams K.H."/>
            <person name="Hubbard S.S."/>
            <person name="Banfield J.F."/>
        </authorList>
    </citation>
    <scope>NUCLEOTIDE SEQUENCE [LARGE SCALE GENOMIC DNA]</scope>
</reference>
<evidence type="ECO:0000313" key="2">
    <source>
        <dbReference type="Proteomes" id="UP000179243"/>
    </source>
</evidence>
<dbReference type="Proteomes" id="UP000179243">
    <property type="component" value="Unassembled WGS sequence"/>
</dbReference>
<evidence type="ECO:0000313" key="1">
    <source>
        <dbReference type="EMBL" id="OGK03061.1"/>
    </source>
</evidence>
<name>A0A1F7F8X1_UNCRA</name>
<dbReference type="AlphaFoldDB" id="A0A1F7F8X1"/>
<sequence>MRGSLLSVAITGDLETGDLINFSYKVMRQLDRIRAPFFALINIHEATLTILEGLEGKISKQFNDLAREKKTIAIAYVLPPEMCKFYLKRKCPESIRVFEDSIAAMHWLESLGLTTEKNASSLAQFA</sequence>
<accession>A0A1F7F8X1</accession>
<dbReference type="EMBL" id="MFYX01000098">
    <property type="protein sequence ID" value="OGK03061.1"/>
    <property type="molecule type" value="Genomic_DNA"/>
</dbReference>
<proteinExistence type="predicted"/>
<gene>
    <name evidence="1" type="ORF">A2519_21455</name>
</gene>
<organism evidence="1 2">
    <name type="scientific">Candidatus Raymondbacteria bacterium RIFOXYD12_FULL_49_13</name>
    <dbReference type="NCBI Taxonomy" id="1817890"/>
    <lineage>
        <taxon>Bacteria</taxon>
        <taxon>Raymondiibacteriota</taxon>
    </lineage>
</organism>
<evidence type="ECO:0008006" key="3">
    <source>
        <dbReference type="Google" id="ProtNLM"/>
    </source>
</evidence>